<reference evidence="2 3" key="1">
    <citation type="submission" date="2024-04" db="EMBL/GenBank/DDBJ databases">
        <title>New Clade of Flavobacterium.</title>
        <authorList>
            <person name="Matos L."/>
            <person name="Proenca D.N."/>
            <person name="Fransisco R.M."/>
            <person name="Chung A.P."/>
            <person name="Maccario L."/>
            <person name="Sorensen S.J."/>
            <person name="Morais P.V."/>
        </authorList>
    </citation>
    <scope>NUCLEOTIDE SEQUENCE [LARGE SCALE GENOMIC DNA]</scope>
    <source>
        <strain evidence="2 3">FZUC8N2.13</strain>
    </source>
</reference>
<organism evidence="2 3">
    <name type="scientific">Flavobacterium zubiriense</name>
    <dbReference type="NCBI Taxonomy" id="3138075"/>
    <lineage>
        <taxon>Bacteria</taxon>
        <taxon>Pseudomonadati</taxon>
        <taxon>Bacteroidota</taxon>
        <taxon>Flavobacteriia</taxon>
        <taxon>Flavobacteriales</taxon>
        <taxon>Flavobacteriaceae</taxon>
        <taxon>Flavobacterium</taxon>
    </lineage>
</organism>
<evidence type="ECO:0008006" key="4">
    <source>
        <dbReference type="Google" id="ProtNLM"/>
    </source>
</evidence>
<protein>
    <recommendedName>
        <fullName evidence="4">Lipoprotein</fullName>
    </recommendedName>
</protein>
<dbReference type="PROSITE" id="PS51257">
    <property type="entry name" value="PROKAR_LIPOPROTEIN"/>
    <property type="match status" value="1"/>
</dbReference>
<accession>A0ABV4TED4</accession>
<keyword evidence="3" id="KW-1185">Reference proteome</keyword>
<keyword evidence="1" id="KW-0732">Signal</keyword>
<dbReference type="EMBL" id="JBCFQL010000015">
    <property type="protein sequence ID" value="MFA9192368.1"/>
    <property type="molecule type" value="Genomic_DNA"/>
</dbReference>
<evidence type="ECO:0000313" key="2">
    <source>
        <dbReference type="EMBL" id="MFA9192368.1"/>
    </source>
</evidence>
<feature type="chain" id="PRO_5047301857" description="Lipoprotein" evidence="1">
    <location>
        <begin position="24"/>
        <end position="131"/>
    </location>
</feature>
<name>A0ABV4TED4_9FLAO</name>
<evidence type="ECO:0000256" key="1">
    <source>
        <dbReference type="SAM" id="SignalP"/>
    </source>
</evidence>
<gene>
    <name evidence="2" type="ORF">AAGV28_13400</name>
</gene>
<dbReference type="Proteomes" id="UP001574169">
    <property type="component" value="Unassembled WGS sequence"/>
</dbReference>
<comment type="caution">
    <text evidence="2">The sequence shown here is derived from an EMBL/GenBank/DDBJ whole genome shotgun (WGS) entry which is preliminary data.</text>
</comment>
<proteinExistence type="predicted"/>
<dbReference type="RefSeq" id="WP_373407265.1">
    <property type="nucleotide sequence ID" value="NZ_JBCFQL010000015.1"/>
</dbReference>
<evidence type="ECO:0000313" key="3">
    <source>
        <dbReference type="Proteomes" id="UP001574169"/>
    </source>
</evidence>
<feature type="signal peptide" evidence="1">
    <location>
        <begin position="1"/>
        <end position="23"/>
    </location>
</feature>
<sequence length="131" mass="14306">MKTIKNITLGALVLLLSSCTSTVKFPISSITPAAVISAKMKHDKNKNNLIEINASNLASPDRLNPPKDNYVVWVVTKENGTKNVGLLTNKNAKKSSLNTTTPFEVEEIFITAEEKGNLSYPSGIEISRINF</sequence>